<evidence type="ECO:0000313" key="2">
    <source>
        <dbReference type="Proteomes" id="UP000193944"/>
    </source>
</evidence>
<reference evidence="1 2" key="2">
    <citation type="submission" date="2016-08" db="EMBL/GenBank/DDBJ databases">
        <title>Pervasive Adenine N6-methylation of Active Genes in Fungi.</title>
        <authorList>
            <consortium name="DOE Joint Genome Institute"/>
            <person name="Mondo S.J."/>
            <person name="Dannebaum R.O."/>
            <person name="Kuo R.C."/>
            <person name="Labutti K."/>
            <person name="Haridas S."/>
            <person name="Kuo A."/>
            <person name="Salamov A."/>
            <person name="Ahrendt S.R."/>
            <person name="Lipzen A."/>
            <person name="Sullivan W."/>
            <person name="Andreopoulos W.B."/>
            <person name="Clum A."/>
            <person name="Lindquist E."/>
            <person name="Daum C."/>
            <person name="Ramamoorthy G.K."/>
            <person name="Gryganskyi A."/>
            <person name="Culley D."/>
            <person name="Magnuson J.K."/>
            <person name="James T.Y."/>
            <person name="O'Malley M.A."/>
            <person name="Stajich J.E."/>
            <person name="Spatafora J.W."/>
            <person name="Visel A."/>
            <person name="Grigoriev I.V."/>
        </authorList>
    </citation>
    <scope>NUCLEOTIDE SEQUENCE [LARGE SCALE GENOMIC DNA]</scope>
    <source>
        <strain evidence="1 2">S4</strain>
    </source>
</reference>
<organism evidence="1 2">
    <name type="scientific">Anaeromyces robustus</name>
    <dbReference type="NCBI Taxonomy" id="1754192"/>
    <lineage>
        <taxon>Eukaryota</taxon>
        <taxon>Fungi</taxon>
        <taxon>Fungi incertae sedis</taxon>
        <taxon>Chytridiomycota</taxon>
        <taxon>Chytridiomycota incertae sedis</taxon>
        <taxon>Neocallimastigomycetes</taxon>
        <taxon>Neocallimastigales</taxon>
        <taxon>Neocallimastigaceae</taxon>
        <taxon>Anaeromyces</taxon>
    </lineage>
</organism>
<dbReference type="EMBL" id="MCFG01000448">
    <property type="protein sequence ID" value="ORX66095.1"/>
    <property type="molecule type" value="Genomic_DNA"/>
</dbReference>
<name>A0A1Y1VYI5_9FUNG</name>
<sequence>MEELIKNIKAMCIYEEFPDPNHTKEFNKCYNSNSKTIANTNNKITMYYNNDNENYLSNEEKLISSLDNLEKINYNLLNNFEPNSNLISNTDTTNKLRKINQNEIEIFKVISISVIYENDQEKFIGFKYYLIILNF</sequence>
<dbReference type="Proteomes" id="UP000193944">
    <property type="component" value="Unassembled WGS sequence"/>
</dbReference>
<comment type="caution">
    <text evidence="1">The sequence shown here is derived from an EMBL/GenBank/DDBJ whole genome shotgun (WGS) entry which is preliminary data.</text>
</comment>
<reference evidence="1 2" key="1">
    <citation type="submission" date="2016-08" db="EMBL/GenBank/DDBJ databases">
        <title>A Parts List for Fungal Cellulosomes Revealed by Comparative Genomics.</title>
        <authorList>
            <consortium name="DOE Joint Genome Institute"/>
            <person name="Haitjema C.H."/>
            <person name="Gilmore S.P."/>
            <person name="Henske J.K."/>
            <person name="Solomon K.V."/>
            <person name="De Groot R."/>
            <person name="Kuo A."/>
            <person name="Mondo S.J."/>
            <person name="Salamov A.A."/>
            <person name="Labutti K."/>
            <person name="Zhao Z."/>
            <person name="Chiniquy J."/>
            <person name="Barry K."/>
            <person name="Brewer H.M."/>
            <person name="Purvine S.O."/>
            <person name="Wright A.T."/>
            <person name="Boxma B."/>
            <person name="Van Alen T."/>
            <person name="Hackstein J.H."/>
            <person name="Baker S.E."/>
            <person name="Grigoriev I.V."/>
            <person name="O'Malley M.A."/>
        </authorList>
    </citation>
    <scope>NUCLEOTIDE SEQUENCE [LARGE SCALE GENOMIC DNA]</scope>
    <source>
        <strain evidence="1 2">S4</strain>
    </source>
</reference>
<gene>
    <name evidence="1" type="ORF">BCR32DRAFT_286367</name>
</gene>
<dbReference type="AlphaFoldDB" id="A0A1Y1VYI5"/>
<evidence type="ECO:0000313" key="1">
    <source>
        <dbReference type="EMBL" id="ORX66095.1"/>
    </source>
</evidence>
<proteinExistence type="predicted"/>
<protein>
    <submittedName>
        <fullName evidence="1">Uncharacterized protein</fullName>
    </submittedName>
</protein>
<keyword evidence="2" id="KW-1185">Reference proteome</keyword>
<accession>A0A1Y1VYI5</accession>